<dbReference type="InterPro" id="IPR001314">
    <property type="entry name" value="Peptidase_S1A"/>
</dbReference>
<dbReference type="AlphaFoldDB" id="A0A8S9YDT0"/>
<dbReference type="PANTHER" id="PTHR24252:SF7">
    <property type="entry name" value="HYALIN"/>
    <property type="match status" value="1"/>
</dbReference>
<dbReference type="FunFam" id="2.40.10.10:FF:000068">
    <property type="entry name" value="transmembrane protease serine 2"/>
    <property type="match status" value="1"/>
</dbReference>
<accession>A0A8S9YDT0</accession>
<dbReference type="Pfam" id="PF00089">
    <property type="entry name" value="Trypsin"/>
    <property type="match status" value="1"/>
</dbReference>
<dbReference type="OrthoDB" id="546450at2759"/>
<gene>
    <name evidence="3" type="ORF">EG68_02927</name>
</gene>
<evidence type="ECO:0000313" key="3">
    <source>
        <dbReference type="EMBL" id="KAF7233303.1"/>
    </source>
</evidence>
<proteinExistence type="predicted"/>
<name>A0A8S9YDT0_9TREM</name>
<dbReference type="GO" id="GO:0006508">
    <property type="term" value="P:proteolysis"/>
    <property type="evidence" value="ECO:0007669"/>
    <property type="project" value="InterPro"/>
</dbReference>
<reference evidence="3" key="1">
    <citation type="submission" date="2019-07" db="EMBL/GenBank/DDBJ databases">
        <title>Annotation for the trematode Paragonimus miyazaki's.</title>
        <authorList>
            <person name="Choi Y.-J."/>
        </authorList>
    </citation>
    <scope>NUCLEOTIDE SEQUENCE</scope>
    <source>
        <strain evidence="3">Japan</strain>
    </source>
</reference>
<evidence type="ECO:0000259" key="2">
    <source>
        <dbReference type="PROSITE" id="PS50240"/>
    </source>
</evidence>
<dbReference type="InterPro" id="IPR009003">
    <property type="entry name" value="Peptidase_S1_PA"/>
</dbReference>
<evidence type="ECO:0000313" key="4">
    <source>
        <dbReference type="Proteomes" id="UP000822476"/>
    </source>
</evidence>
<dbReference type="InterPro" id="IPR001254">
    <property type="entry name" value="Trypsin_dom"/>
</dbReference>
<dbReference type="PRINTS" id="PR00722">
    <property type="entry name" value="CHYMOTRYPSIN"/>
</dbReference>
<organism evidence="3 4">
    <name type="scientific">Paragonimus skrjabini miyazakii</name>
    <dbReference type="NCBI Taxonomy" id="59628"/>
    <lineage>
        <taxon>Eukaryota</taxon>
        <taxon>Metazoa</taxon>
        <taxon>Spiralia</taxon>
        <taxon>Lophotrochozoa</taxon>
        <taxon>Platyhelminthes</taxon>
        <taxon>Trematoda</taxon>
        <taxon>Digenea</taxon>
        <taxon>Plagiorchiida</taxon>
        <taxon>Troglotremata</taxon>
        <taxon>Troglotrematidae</taxon>
        <taxon>Paragonimus</taxon>
    </lineage>
</organism>
<dbReference type="PROSITE" id="PS50240">
    <property type="entry name" value="TRYPSIN_DOM"/>
    <property type="match status" value="1"/>
</dbReference>
<sequence length="190" mass="21221">MSMQGEWPWLVSLNFHQTYRQAVADYAANNGNSVGGSGYFTPYTLVHNKPDGSRSFHYCGGTLIHPHWVLTAAHCFSLSSDNLIGLTKDPRRWTARIGEHDMLDESVPHYDSPVQYVQTHPFYREALLGYDIALMKLGRPVRLSNQVNVACLPDPDEEVAPGTKCVSAGWGHQTHGESLLSRQTTMSYNV</sequence>
<keyword evidence="1" id="KW-1015">Disulfide bond</keyword>
<dbReference type="InterPro" id="IPR043504">
    <property type="entry name" value="Peptidase_S1_PA_chymotrypsin"/>
</dbReference>
<dbReference type="GO" id="GO:0004252">
    <property type="term" value="F:serine-type endopeptidase activity"/>
    <property type="evidence" value="ECO:0007669"/>
    <property type="project" value="InterPro"/>
</dbReference>
<keyword evidence="4" id="KW-1185">Reference proteome</keyword>
<dbReference type="CDD" id="cd00190">
    <property type="entry name" value="Tryp_SPc"/>
    <property type="match status" value="1"/>
</dbReference>
<dbReference type="PANTHER" id="PTHR24252">
    <property type="entry name" value="ACROSIN-RELATED"/>
    <property type="match status" value="1"/>
</dbReference>
<evidence type="ECO:0000256" key="1">
    <source>
        <dbReference type="ARBA" id="ARBA00023157"/>
    </source>
</evidence>
<dbReference type="Gene3D" id="2.40.10.10">
    <property type="entry name" value="Trypsin-like serine proteases"/>
    <property type="match status" value="1"/>
</dbReference>
<dbReference type="PROSITE" id="PS00134">
    <property type="entry name" value="TRYPSIN_HIS"/>
    <property type="match status" value="1"/>
</dbReference>
<dbReference type="SMART" id="SM00020">
    <property type="entry name" value="Tryp_SPc"/>
    <property type="match status" value="1"/>
</dbReference>
<dbReference type="InterPro" id="IPR018114">
    <property type="entry name" value="TRYPSIN_HIS"/>
</dbReference>
<dbReference type="EMBL" id="JTDE01021164">
    <property type="protein sequence ID" value="KAF7233303.1"/>
    <property type="molecule type" value="Genomic_DNA"/>
</dbReference>
<comment type="caution">
    <text evidence="3">The sequence shown here is derived from an EMBL/GenBank/DDBJ whole genome shotgun (WGS) entry which is preliminary data.</text>
</comment>
<feature type="domain" description="Peptidase S1" evidence="2">
    <location>
        <begin position="1"/>
        <end position="190"/>
    </location>
</feature>
<dbReference type="SUPFAM" id="SSF50494">
    <property type="entry name" value="Trypsin-like serine proteases"/>
    <property type="match status" value="1"/>
</dbReference>
<dbReference type="Proteomes" id="UP000822476">
    <property type="component" value="Unassembled WGS sequence"/>
</dbReference>
<protein>
    <recommendedName>
        <fullName evidence="2">Peptidase S1 domain-containing protein</fullName>
    </recommendedName>
</protein>